<proteinExistence type="predicted"/>
<keyword evidence="2" id="KW-1185">Reference proteome</keyword>
<reference evidence="1 2" key="1">
    <citation type="submission" date="2021-06" db="EMBL/GenBank/DDBJ databases">
        <authorList>
            <person name="Palmer J.M."/>
        </authorList>
    </citation>
    <scope>NUCLEOTIDE SEQUENCE [LARGE SCALE GENOMIC DNA]</scope>
    <source>
        <strain evidence="2">if_2019</strain>
        <tissue evidence="1">Muscle</tissue>
    </source>
</reference>
<evidence type="ECO:0000313" key="2">
    <source>
        <dbReference type="Proteomes" id="UP001482620"/>
    </source>
</evidence>
<dbReference type="Proteomes" id="UP001482620">
    <property type="component" value="Unassembled WGS sequence"/>
</dbReference>
<name>A0ABV0U356_9TELE</name>
<sequence length="99" mass="11179">MQTTHRSMLFLNAYCVKTQATPASAALVMVFCCVKQGEVYRAAAAVSTHMSAWVIYLILLCLETFALKLRIQPLVHECIQRHEHTHVYNPSCPLHTHAL</sequence>
<evidence type="ECO:0008006" key="3">
    <source>
        <dbReference type="Google" id="ProtNLM"/>
    </source>
</evidence>
<evidence type="ECO:0000313" key="1">
    <source>
        <dbReference type="EMBL" id="MEQ2238603.1"/>
    </source>
</evidence>
<comment type="caution">
    <text evidence="1">The sequence shown here is derived from an EMBL/GenBank/DDBJ whole genome shotgun (WGS) entry which is preliminary data.</text>
</comment>
<organism evidence="1 2">
    <name type="scientific">Ilyodon furcidens</name>
    <name type="common">goldbreast splitfin</name>
    <dbReference type="NCBI Taxonomy" id="33524"/>
    <lineage>
        <taxon>Eukaryota</taxon>
        <taxon>Metazoa</taxon>
        <taxon>Chordata</taxon>
        <taxon>Craniata</taxon>
        <taxon>Vertebrata</taxon>
        <taxon>Euteleostomi</taxon>
        <taxon>Actinopterygii</taxon>
        <taxon>Neopterygii</taxon>
        <taxon>Teleostei</taxon>
        <taxon>Neoteleostei</taxon>
        <taxon>Acanthomorphata</taxon>
        <taxon>Ovalentaria</taxon>
        <taxon>Atherinomorphae</taxon>
        <taxon>Cyprinodontiformes</taxon>
        <taxon>Goodeidae</taxon>
        <taxon>Ilyodon</taxon>
    </lineage>
</organism>
<dbReference type="EMBL" id="JAHRIQ010052767">
    <property type="protein sequence ID" value="MEQ2238603.1"/>
    <property type="molecule type" value="Genomic_DNA"/>
</dbReference>
<gene>
    <name evidence="1" type="ORF">ILYODFUR_034862</name>
</gene>
<accession>A0ABV0U356</accession>
<protein>
    <recommendedName>
        <fullName evidence="3">Secreted protein</fullName>
    </recommendedName>
</protein>